<evidence type="ECO:0000313" key="11">
    <source>
        <dbReference type="Proteomes" id="UP001596108"/>
    </source>
</evidence>
<evidence type="ECO:0000256" key="7">
    <source>
        <dbReference type="ARBA" id="ARBA00023136"/>
    </source>
</evidence>
<comment type="caution">
    <text evidence="10">The sequence shown here is derived from an EMBL/GenBank/DDBJ whole genome shotgun (WGS) entry which is preliminary data.</text>
</comment>
<feature type="transmembrane region" description="Helical" evidence="9">
    <location>
        <begin position="201"/>
        <end position="219"/>
    </location>
</feature>
<evidence type="ECO:0000256" key="6">
    <source>
        <dbReference type="ARBA" id="ARBA00022989"/>
    </source>
</evidence>
<keyword evidence="6 8" id="KW-1133">Transmembrane helix</keyword>
<dbReference type="Proteomes" id="UP001596108">
    <property type="component" value="Unassembled WGS sequence"/>
</dbReference>
<dbReference type="EMBL" id="JBHSNC010000049">
    <property type="protein sequence ID" value="MFC5530966.1"/>
    <property type="molecule type" value="Genomic_DNA"/>
</dbReference>
<keyword evidence="5 8" id="KW-0812">Transmembrane</keyword>
<dbReference type="InterPro" id="IPR006043">
    <property type="entry name" value="NCS2"/>
</dbReference>
<feature type="transmembrane region" description="Helical" evidence="9">
    <location>
        <begin position="53"/>
        <end position="75"/>
    </location>
</feature>
<feature type="transmembrane region" description="Helical" evidence="9">
    <location>
        <begin position="362"/>
        <end position="394"/>
    </location>
</feature>
<feature type="transmembrane region" description="Helical" evidence="9">
    <location>
        <begin position="277"/>
        <end position="300"/>
    </location>
</feature>
<evidence type="ECO:0000313" key="10">
    <source>
        <dbReference type="EMBL" id="MFC5530966.1"/>
    </source>
</evidence>
<feature type="transmembrane region" description="Helical" evidence="9">
    <location>
        <begin position="109"/>
        <end position="129"/>
    </location>
</feature>
<accession>A0ABW0R2L9</accession>
<evidence type="ECO:0000256" key="3">
    <source>
        <dbReference type="ARBA" id="ARBA00022448"/>
    </source>
</evidence>
<dbReference type="RefSeq" id="WP_378112912.1">
    <property type="nucleotide sequence ID" value="NZ_JBHSNC010000049.1"/>
</dbReference>
<keyword evidence="11" id="KW-1185">Reference proteome</keyword>
<dbReference type="InterPro" id="IPR045018">
    <property type="entry name" value="Azg-like"/>
</dbReference>
<evidence type="ECO:0000256" key="9">
    <source>
        <dbReference type="SAM" id="Phobius"/>
    </source>
</evidence>
<protein>
    <submittedName>
        <fullName evidence="10">NCS2 family permease</fullName>
    </submittedName>
</protein>
<feature type="transmembrane region" description="Helical" evidence="9">
    <location>
        <begin position="453"/>
        <end position="471"/>
    </location>
</feature>
<feature type="transmembrane region" description="Helical" evidence="9">
    <location>
        <begin position="12"/>
        <end position="33"/>
    </location>
</feature>
<feature type="transmembrane region" description="Helical" evidence="9">
    <location>
        <begin position="429"/>
        <end position="446"/>
    </location>
</feature>
<evidence type="ECO:0000256" key="1">
    <source>
        <dbReference type="ARBA" id="ARBA00004651"/>
    </source>
</evidence>
<feature type="transmembrane region" description="Helical" evidence="9">
    <location>
        <begin position="87"/>
        <end position="103"/>
    </location>
</feature>
<evidence type="ECO:0000256" key="2">
    <source>
        <dbReference type="ARBA" id="ARBA00005697"/>
    </source>
</evidence>
<dbReference type="InterPro" id="IPR026033">
    <property type="entry name" value="Azg-like_bact_archaea"/>
</dbReference>
<comment type="subcellular location">
    <subcellularLocation>
        <location evidence="1 8">Cell membrane</location>
        <topology evidence="1 8">Multi-pass membrane protein</topology>
    </subcellularLocation>
</comment>
<evidence type="ECO:0000256" key="5">
    <source>
        <dbReference type="ARBA" id="ARBA00022692"/>
    </source>
</evidence>
<feature type="transmembrane region" description="Helical" evidence="9">
    <location>
        <begin position="321"/>
        <end position="342"/>
    </location>
</feature>
<evidence type="ECO:0000256" key="8">
    <source>
        <dbReference type="PIRNR" id="PIRNR005353"/>
    </source>
</evidence>
<dbReference type="Pfam" id="PF00860">
    <property type="entry name" value="Xan_ur_permease"/>
    <property type="match status" value="2"/>
</dbReference>
<organism evidence="10 11">
    <name type="scientific">Cohnella yongneupensis</name>
    <dbReference type="NCBI Taxonomy" id="425006"/>
    <lineage>
        <taxon>Bacteria</taxon>
        <taxon>Bacillati</taxon>
        <taxon>Bacillota</taxon>
        <taxon>Bacilli</taxon>
        <taxon>Bacillales</taxon>
        <taxon>Paenibacillaceae</taxon>
        <taxon>Cohnella</taxon>
    </lineage>
</organism>
<name>A0ABW0R2L9_9BACL</name>
<dbReference type="PANTHER" id="PTHR43337">
    <property type="entry name" value="XANTHINE/URACIL PERMEASE C887.17-RELATED"/>
    <property type="match status" value="1"/>
</dbReference>
<keyword evidence="3 8" id="KW-0813">Transport</keyword>
<sequence>MERFFKLKERGSNVRTELMAGLTTFMTMAYILAVNPDTLSHMVDGVSQTGGEWYPIFLATALAAGIFTILMGIFVNFPVALAPGMGLNAYFATVILSSAATGKPVTFEIALTAVFISGLIFILLTVTKIRQMLIVAMPDSLKHAITVGIGLFISIIGLKNSGLLTVGVETNPFVSGAIEPGKFTDVKFFETVFHMGSLEDHGVQLVLIGLALISILMVLRVKGAILFGILGTTIIGILMGSSYVPTDINTDLTPWIPELDKVAFANFDWDGVMSTGLISIVATFTFVELFDTFGTLVGTASRAGLMQDPVEGQKRVGKAMMVDAVAVSGGALLGTSTTTAYVESAAGVAEGGRTGLTSVATGTLFLAALFIAPIIKLIPGSASAAALIIVGLLMLQSVKHIDFQDYTIAIPSFLTIVLMPFTYNIANGISFGIVTYVILATLVNLFGKGKYKVHWLMWILAILVVARYAFIGSQG</sequence>
<dbReference type="PIRSF" id="PIRSF005353">
    <property type="entry name" value="PbuG"/>
    <property type="match status" value="1"/>
</dbReference>
<proteinExistence type="inferred from homology"/>
<gene>
    <name evidence="10" type="ORF">ACFPQ4_16175</name>
</gene>
<feature type="transmembrane region" description="Helical" evidence="9">
    <location>
        <begin position="141"/>
        <end position="158"/>
    </location>
</feature>
<evidence type="ECO:0000256" key="4">
    <source>
        <dbReference type="ARBA" id="ARBA00022475"/>
    </source>
</evidence>
<keyword evidence="4 8" id="KW-1003">Cell membrane</keyword>
<keyword evidence="7 8" id="KW-0472">Membrane</keyword>
<feature type="transmembrane region" description="Helical" evidence="9">
    <location>
        <begin position="224"/>
        <end position="244"/>
    </location>
</feature>
<dbReference type="PANTHER" id="PTHR43337:SF1">
    <property type="entry name" value="XANTHINE_URACIL PERMEASE C887.17-RELATED"/>
    <property type="match status" value="1"/>
</dbReference>
<comment type="similarity">
    <text evidence="2 8">Belongs to the nucleobase:cation symporter-2 (NCS2) (TC 2.A.40) family. Azg-like subfamily.</text>
</comment>
<reference evidence="11" key="1">
    <citation type="journal article" date="2019" name="Int. J. Syst. Evol. Microbiol.">
        <title>The Global Catalogue of Microorganisms (GCM) 10K type strain sequencing project: providing services to taxonomists for standard genome sequencing and annotation.</title>
        <authorList>
            <consortium name="The Broad Institute Genomics Platform"/>
            <consortium name="The Broad Institute Genome Sequencing Center for Infectious Disease"/>
            <person name="Wu L."/>
            <person name="Ma J."/>
        </authorList>
    </citation>
    <scope>NUCLEOTIDE SEQUENCE [LARGE SCALE GENOMIC DNA]</scope>
    <source>
        <strain evidence="11">CGMCC 1.18578</strain>
    </source>
</reference>